<proteinExistence type="predicted"/>
<comment type="caution">
    <text evidence="3">The sequence shown here is derived from an EMBL/GenBank/DDBJ whole genome shotgun (WGS) entry which is preliminary data.</text>
</comment>
<organism evidence="3 4">
    <name type="scientific">Mucilaginibacter limnophilus</name>
    <dbReference type="NCBI Taxonomy" id="1932778"/>
    <lineage>
        <taxon>Bacteria</taxon>
        <taxon>Pseudomonadati</taxon>
        <taxon>Bacteroidota</taxon>
        <taxon>Sphingobacteriia</taxon>
        <taxon>Sphingobacteriales</taxon>
        <taxon>Sphingobacteriaceae</taxon>
        <taxon>Mucilaginibacter</taxon>
    </lineage>
</organism>
<feature type="signal peptide" evidence="1">
    <location>
        <begin position="1"/>
        <end position="22"/>
    </location>
</feature>
<dbReference type="Pfam" id="PF13810">
    <property type="entry name" value="DUF4185"/>
    <property type="match status" value="1"/>
</dbReference>
<evidence type="ECO:0000259" key="2">
    <source>
        <dbReference type="Pfam" id="PF13810"/>
    </source>
</evidence>
<protein>
    <submittedName>
        <fullName evidence="3">DUF5005 domain-containing protein</fullName>
    </submittedName>
</protein>
<keyword evidence="1" id="KW-0732">Signal</keyword>
<dbReference type="AlphaFoldDB" id="A0A3S2UQJ1"/>
<reference evidence="3 4" key="1">
    <citation type="submission" date="2019-01" db="EMBL/GenBank/DDBJ databases">
        <authorList>
            <person name="Chen W.-M."/>
        </authorList>
    </citation>
    <scope>NUCLEOTIDE SEQUENCE [LARGE SCALE GENOMIC DNA]</scope>
    <source>
        <strain evidence="3 4">YBJ-36</strain>
    </source>
</reference>
<dbReference type="Proteomes" id="UP000282759">
    <property type="component" value="Unassembled WGS sequence"/>
</dbReference>
<dbReference type="EMBL" id="SACK01000002">
    <property type="protein sequence ID" value="RVU02025.1"/>
    <property type="molecule type" value="Genomic_DNA"/>
</dbReference>
<dbReference type="OrthoDB" id="9765957at2"/>
<dbReference type="RefSeq" id="WP_127704389.1">
    <property type="nucleotide sequence ID" value="NZ_SACK01000002.1"/>
</dbReference>
<sequence length="393" mass="44177">MKSSKFVIVLLLCGISSGTALAQNTDLTTLNFTVEEAPEWTALFKRTSGWFGADGVYSIPLNGSDKPGNNTKTLLLFSDTMIGEIKDGKPQPGYTMVNNTNAFISGEPKPENIKFNYPVAINGKPLTTFIPNTPNTQKGEYYWLGDGFVNETNGKVYIHAYRVRNDKPEDVWAFEEKGTTLISFPKNSQPPFKDQKQMDTPFFIEGKTPTDYGVLGSAVFVNTEKAGAPAPDGHIYVYGTRTKNKTLLVARVQPKDYEDFTKWRYWDGTAWNTDINKIADVTDRVSHELSVTPLADGRYILIFQEDGIGNNVSARLSTTPYGPFGPVIKLYETTVNKENKNFLPYNAKAHPNLSKPGELLVSYNVISFDFYNDMKIYPQHYRPRFVRLKFGDK</sequence>
<dbReference type="InterPro" id="IPR025442">
    <property type="entry name" value="DUF4185"/>
</dbReference>
<feature type="domain" description="DUF4185" evidence="2">
    <location>
        <begin position="111"/>
        <end position="352"/>
    </location>
</feature>
<evidence type="ECO:0000313" key="3">
    <source>
        <dbReference type="EMBL" id="RVU02025.1"/>
    </source>
</evidence>
<accession>A0A3S2UQJ1</accession>
<keyword evidence="4" id="KW-1185">Reference proteome</keyword>
<feature type="chain" id="PRO_5018693695" evidence="1">
    <location>
        <begin position="23"/>
        <end position="393"/>
    </location>
</feature>
<gene>
    <name evidence="3" type="ORF">EOD41_08730</name>
</gene>
<name>A0A3S2UQJ1_9SPHI</name>
<evidence type="ECO:0000313" key="4">
    <source>
        <dbReference type="Proteomes" id="UP000282759"/>
    </source>
</evidence>
<evidence type="ECO:0000256" key="1">
    <source>
        <dbReference type="SAM" id="SignalP"/>
    </source>
</evidence>